<dbReference type="Pfam" id="PF13175">
    <property type="entry name" value="AAA_15"/>
    <property type="match status" value="1"/>
</dbReference>
<evidence type="ECO:0000313" key="3">
    <source>
        <dbReference type="Proteomes" id="UP000672009"/>
    </source>
</evidence>
<organism evidence="2 3">
    <name type="scientific">Thiothrix unzii</name>
    <dbReference type="NCBI Taxonomy" id="111769"/>
    <lineage>
        <taxon>Bacteria</taxon>
        <taxon>Pseudomonadati</taxon>
        <taxon>Pseudomonadota</taxon>
        <taxon>Gammaproteobacteria</taxon>
        <taxon>Thiotrichales</taxon>
        <taxon>Thiotrichaceae</taxon>
        <taxon>Thiothrix</taxon>
    </lineage>
</organism>
<protein>
    <submittedName>
        <fullName evidence="2">AAA family ATPase</fullName>
    </submittedName>
</protein>
<dbReference type="Gene3D" id="3.40.50.300">
    <property type="entry name" value="P-loop containing nucleotide triphosphate hydrolases"/>
    <property type="match status" value="1"/>
</dbReference>
<dbReference type="Proteomes" id="UP000672009">
    <property type="component" value="Chromosome"/>
</dbReference>
<proteinExistence type="predicted"/>
<dbReference type="PANTHER" id="PTHR43581">
    <property type="entry name" value="ATP/GTP PHOSPHATASE"/>
    <property type="match status" value="1"/>
</dbReference>
<evidence type="ECO:0000259" key="1">
    <source>
        <dbReference type="Pfam" id="PF13175"/>
    </source>
</evidence>
<sequence length="465" mass="53624">MDMDQNVYDEMPAWTFQVENFGYINKGALTLKPLTILCGQNNTGKTWMMYSMYGILRHLPTDEPLPEIAELTNKLLVDGYVEWNIVEWFERNFTVIQTYINQAVKQRLPEILNTEPEFFSETVFNFLISSDTSRLFQKGKMKGMLSSVIPVERFSVEKERHSAIVKITLPNNRFKASDIENTIKELILDLIINKKMGMNPLLLPSERNGLHLLFRELSIRRTALLSLWRGNNENFSDLTSNISRYAEPIAHYINWLNHLGLNNQSKSFDDAIVELDFLEKIIKGKLEVDKDNNIDFLLEGDQRLGLHLTSSTVNSLAGLWFYIRHTASQGYVLMIDEPELNLHPANQRALARLLARLVNKGIRVIISTHSDYLIREINSLIMLSQEHPQRADLMEKYGYSEAETLTPEQVGAYLFDKNSIQAMEVSKDEGIIATTFDEVINDLNETSDDIFYTYRHWNNKVEDAA</sequence>
<feature type="domain" description="Endonuclease GajA/Old nuclease/RecF-like AAA" evidence="1">
    <location>
        <begin position="16"/>
        <end position="374"/>
    </location>
</feature>
<accession>A0A975F634</accession>
<dbReference type="InterPro" id="IPR051396">
    <property type="entry name" value="Bact_Antivir_Def_Nuclease"/>
</dbReference>
<dbReference type="RefSeq" id="WP_210217582.1">
    <property type="nucleotide sequence ID" value="NZ_CP072793.1"/>
</dbReference>
<dbReference type="AlphaFoldDB" id="A0A975F634"/>
<name>A0A975F634_9GAMM</name>
<dbReference type="EMBL" id="CP072793">
    <property type="protein sequence ID" value="QTR52016.1"/>
    <property type="molecule type" value="Genomic_DNA"/>
</dbReference>
<dbReference type="PANTHER" id="PTHR43581:SF2">
    <property type="entry name" value="EXCINUCLEASE ATPASE SUBUNIT"/>
    <property type="match status" value="1"/>
</dbReference>
<dbReference type="KEGG" id="tun:J9260_09635"/>
<dbReference type="InterPro" id="IPR041685">
    <property type="entry name" value="AAA_GajA/Old/RecF-like"/>
</dbReference>
<keyword evidence="3" id="KW-1185">Reference proteome</keyword>
<evidence type="ECO:0000313" key="2">
    <source>
        <dbReference type="EMBL" id="QTR52016.1"/>
    </source>
</evidence>
<dbReference type="InterPro" id="IPR027417">
    <property type="entry name" value="P-loop_NTPase"/>
</dbReference>
<reference evidence="2" key="1">
    <citation type="submission" date="2021-04" db="EMBL/GenBank/DDBJ databases">
        <title>Genomics, taxonomy and metabolism of representatives of sulfur bacteria of the genus Thiothrix: Thiothrix fructosivorans QT, Thiothrix unzii A1T and three new species, Thiothrix subterranea sp. nov., Thiothrix litoralis sp. nov. and 'Candidatus Thiothrix anitrata' sp. nov.</title>
        <authorList>
            <person name="Ravin N.V."/>
            <person name="Smolyakov D."/>
            <person name="Rudenko T.S."/>
            <person name="Mardanov A.V."/>
            <person name="Beletsky A.V."/>
            <person name="Markov N.D."/>
            <person name="Fomenkov A.I."/>
            <person name="Roberts R.J."/>
            <person name="Karnachuk O.V."/>
            <person name="Novikov A."/>
            <person name="Grabovich M.Y."/>
        </authorList>
    </citation>
    <scope>NUCLEOTIDE SEQUENCE</scope>
    <source>
        <strain evidence="2">A1</strain>
    </source>
</reference>
<gene>
    <name evidence="2" type="ORF">J9260_09635</name>
</gene>
<dbReference type="SUPFAM" id="SSF52540">
    <property type="entry name" value="P-loop containing nucleoside triphosphate hydrolases"/>
    <property type="match status" value="1"/>
</dbReference>